<dbReference type="AlphaFoldDB" id="A0A0M3JID0"/>
<dbReference type="EMBL" id="UYRR01016857">
    <property type="protein sequence ID" value="VDK28646.1"/>
    <property type="molecule type" value="Genomic_DNA"/>
</dbReference>
<dbReference type="EMBL" id="UYRR01016864">
    <property type="protein sequence ID" value="VDK28650.1"/>
    <property type="molecule type" value="Genomic_DNA"/>
</dbReference>
<dbReference type="WBParaSite" id="ASIM_0000739501-mRNA-1">
    <property type="protein sequence ID" value="ASIM_0000739501-mRNA-1"/>
    <property type="gene ID" value="ASIM_0000739501"/>
</dbReference>
<keyword evidence="1" id="KW-0732">Signal</keyword>
<evidence type="ECO:0000313" key="4">
    <source>
        <dbReference type="Proteomes" id="UP000267096"/>
    </source>
</evidence>
<gene>
    <name evidence="2" type="ORF">ASIM_LOCUS7165</name>
    <name evidence="3" type="ORF">ASIM_LOCUS7167</name>
</gene>
<sequence length="100" mass="10985">MLMILLPVGVALCVVPVCSGPDSLSESSLCINPDLLTRRLIFSYLCLVAVFAHCNFSQLCAWPKTLQAVLVGSIFLCFTYLCQYRLTSLITENIGKFGYG</sequence>
<accession>A0A0M3JID0</accession>
<dbReference type="WBParaSite" id="ASIM_0000740201-mRNA-1">
    <property type="protein sequence ID" value="ASIM_0000740201-mRNA-1"/>
    <property type="gene ID" value="ASIM_0000740201"/>
</dbReference>
<reference evidence="2 4" key="2">
    <citation type="submission" date="2018-11" db="EMBL/GenBank/DDBJ databases">
        <authorList>
            <consortium name="Pathogen Informatics"/>
        </authorList>
    </citation>
    <scope>NUCLEOTIDE SEQUENCE [LARGE SCALE GENOMIC DNA]</scope>
</reference>
<dbReference type="OrthoDB" id="2107370at2759"/>
<keyword evidence="4" id="KW-1185">Reference proteome</keyword>
<evidence type="ECO:0000313" key="6">
    <source>
        <dbReference type="WBParaSite" id="ASIM_0000740201-mRNA-1"/>
    </source>
</evidence>
<protein>
    <submittedName>
        <fullName evidence="5 6">Secreted protein</fullName>
    </submittedName>
</protein>
<dbReference type="Proteomes" id="UP000267096">
    <property type="component" value="Unassembled WGS sequence"/>
</dbReference>
<feature type="chain" id="PRO_5009787138" evidence="1">
    <location>
        <begin position="20"/>
        <end position="100"/>
    </location>
</feature>
<reference evidence="5 6" key="1">
    <citation type="submission" date="2017-02" db="UniProtKB">
        <authorList>
            <consortium name="WormBaseParasite"/>
        </authorList>
    </citation>
    <scope>IDENTIFICATION</scope>
</reference>
<feature type="signal peptide" evidence="1">
    <location>
        <begin position="1"/>
        <end position="19"/>
    </location>
</feature>
<proteinExistence type="predicted"/>
<evidence type="ECO:0000313" key="3">
    <source>
        <dbReference type="EMBL" id="VDK28650.1"/>
    </source>
</evidence>
<name>A0A0M3JID0_ANISI</name>
<organism evidence="5">
    <name type="scientific">Anisakis simplex</name>
    <name type="common">Herring worm</name>
    <dbReference type="NCBI Taxonomy" id="6269"/>
    <lineage>
        <taxon>Eukaryota</taxon>
        <taxon>Metazoa</taxon>
        <taxon>Ecdysozoa</taxon>
        <taxon>Nematoda</taxon>
        <taxon>Chromadorea</taxon>
        <taxon>Rhabditida</taxon>
        <taxon>Spirurina</taxon>
        <taxon>Ascaridomorpha</taxon>
        <taxon>Ascaridoidea</taxon>
        <taxon>Anisakidae</taxon>
        <taxon>Anisakis</taxon>
        <taxon>Anisakis simplex complex</taxon>
    </lineage>
</organism>
<evidence type="ECO:0000313" key="2">
    <source>
        <dbReference type="EMBL" id="VDK28646.1"/>
    </source>
</evidence>
<evidence type="ECO:0000256" key="1">
    <source>
        <dbReference type="SAM" id="SignalP"/>
    </source>
</evidence>
<evidence type="ECO:0000313" key="5">
    <source>
        <dbReference type="WBParaSite" id="ASIM_0000739501-mRNA-1"/>
    </source>
</evidence>